<protein>
    <recommendedName>
        <fullName evidence="4">MARVEL domain-containing protein</fullName>
    </recommendedName>
</protein>
<keyword evidence="1" id="KW-1133">Transmembrane helix</keyword>
<evidence type="ECO:0000313" key="2">
    <source>
        <dbReference type="EMBL" id="KAF7191540.1"/>
    </source>
</evidence>
<accession>A0A8H6VLX5</accession>
<dbReference type="OrthoDB" id="2017497at2759"/>
<feature type="transmembrane region" description="Helical" evidence="1">
    <location>
        <begin position="119"/>
        <end position="139"/>
    </location>
</feature>
<comment type="caution">
    <text evidence="2">The sequence shown here is derived from an EMBL/GenBank/DDBJ whole genome shotgun (WGS) entry which is preliminary data.</text>
</comment>
<gene>
    <name evidence="2" type="ORF">HII31_07042</name>
</gene>
<name>A0A8H6VLX5_9PEZI</name>
<evidence type="ECO:0008006" key="4">
    <source>
        <dbReference type="Google" id="ProtNLM"/>
    </source>
</evidence>
<dbReference type="AlphaFoldDB" id="A0A8H6VLX5"/>
<dbReference type="Proteomes" id="UP000660729">
    <property type="component" value="Unassembled WGS sequence"/>
</dbReference>
<dbReference type="EMBL" id="JABCIY010000157">
    <property type="protein sequence ID" value="KAF7191540.1"/>
    <property type="molecule type" value="Genomic_DNA"/>
</dbReference>
<evidence type="ECO:0000313" key="3">
    <source>
        <dbReference type="Proteomes" id="UP000660729"/>
    </source>
</evidence>
<proteinExistence type="predicted"/>
<organism evidence="2 3">
    <name type="scientific">Pseudocercospora fuligena</name>
    <dbReference type="NCBI Taxonomy" id="685502"/>
    <lineage>
        <taxon>Eukaryota</taxon>
        <taxon>Fungi</taxon>
        <taxon>Dikarya</taxon>
        <taxon>Ascomycota</taxon>
        <taxon>Pezizomycotina</taxon>
        <taxon>Dothideomycetes</taxon>
        <taxon>Dothideomycetidae</taxon>
        <taxon>Mycosphaerellales</taxon>
        <taxon>Mycosphaerellaceae</taxon>
        <taxon>Pseudocercospora</taxon>
    </lineage>
</organism>
<evidence type="ECO:0000256" key="1">
    <source>
        <dbReference type="SAM" id="Phobius"/>
    </source>
</evidence>
<keyword evidence="1" id="KW-0812">Transmembrane</keyword>
<feature type="transmembrane region" description="Helical" evidence="1">
    <location>
        <begin position="38"/>
        <end position="58"/>
    </location>
</feature>
<feature type="transmembrane region" description="Helical" evidence="1">
    <location>
        <begin position="65"/>
        <end position="89"/>
    </location>
</feature>
<sequence length="158" mass="17551">MDHEIRTIGSLYSSNPLRSPKRSIEVTEENCMHGLQHYPQILITSAMVGGFGILDALLELTFHNVPFLALLVVDIMATTIYLSTGIIFAKTYAHRPKEFAHGLRACDLWSYCSRFQADIAFLFIGVIATATAGILVILYRRARAVEDIELVSPEGSVH</sequence>
<keyword evidence="3" id="KW-1185">Reference proteome</keyword>
<reference evidence="2" key="1">
    <citation type="submission" date="2020-04" db="EMBL/GenBank/DDBJ databases">
        <title>Draft genome resource of the tomato pathogen Pseudocercospora fuligena.</title>
        <authorList>
            <person name="Zaccaron A."/>
        </authorList>
    </citation>
    <scope>NUCLEOTIDE SEQUENCE</scope>
    <source>
        <strain evidence="2">PF001</strain>
    </source>
</reference>
<keyword evidence="1" id="KW-0472">Membrane</keyword>